<dbReference type="EMBL" id="JAACJJ010000043">
    <property type="protein sequence ID" value="KAF5315475.1"/>
    <property type="molecule type" value="Genomic_DNA"/>
</dbReference>
<proteinExistence type="inferred from homology"/>
<dbReference type="PROSITE" id="PS51747">
    <property type="entry name" value="CYT_DCMP_DEAMINASES_2"/>
    <property type="match status" value="1"/>
</dbReference>
<dbReference type="AlphaFoldDB" id="A0A8H5EWS5"/>
<reference evidence="6 7" key="1">
    <citation type="journal article" date="2020" name="ISME J.">
        <title>Uncovering the hidden diversity of litter-decomposition mechanisms in mushroom-forming fungi.</title>
        <authorList>
            <person name="Floudas D."/>
            <person name="Bentzer J."/>
            <person name="Ahren D."/>
            <person name="Johansson T."/>
            <person name="Persson P."/>
            <person name="Tunlid A."/>
        </authorList>
    </citation>
    <scope>NUCLEOTIDE SEQUENCE [LARGE SCALE GENOMIC DNA]</scope>
    <source>
        <strain evidence="6 7">CBS 101986</strain>
    </source>
</reference>
<dbReference type="InterPro" id="IPR002125">
    <property type="entry name" value="CMP_dCMP_dom"/>
</dbReference>
<dbReference type="InterPro" id="IPR046341">
    <property type="entry name" value="SET_dom_sf"/>
</dbReference>
<dbReference type="CDD" id="cd10540">
    <property type="entry name" value="SET_SpSet7-like"/>
    <property type="match status" value="1"/>
</dbReference>
<dbReference type="GO" id="GO:0005737">
    <property type="term" value="C:cytoplasm"/>
    <property type="evidence" value="ECO:0007669"/>
    <property type="project" value="TreeGrafter"/>
</dbReference>
<dbReference type="SMART" id="SM00317">
    <property type="entry name" value="SET"/>
    <property type="match status" value="1"/>
</dbReference>
<dbReference type="SUPFAM" id="SSF53927">
    <property type="entry name" value="Cytidine deaminase-like"/>
    <property type="match status" value="1"/>
</dbReference>
<dbReference type="GO" id="GO:0005634">
    <property type="term" value="C:nucleus"/>
    <property type="evidence" value="ECO:0007669"/>
    <property type="project" value="TreeGrafter"/>
</dbReference>
<dbReference type="PANTHER" id="PTHR11079">
    <property type="entry name" value="CYTOSINE DEAMINASE FAMILY MEMBER"/>
    <property type="match status" value="1"/>
</dbReference>
<dbReference type="SUPFAM" id="SSF82199">
    <property type="entry name" value="SET domain"/>
    <property type="match status" value="1"/>
</dbReference>
<gene>
    <name evidence="6" type="ORF">D9619_007320</name>
</gene>
<evidence type="ECO:0000259" key="5">
    <source>
        <dbReference type="PROSITE" id="PS51747"/>
    </source>
</evidence>
<feature type="domain" description="SET" evidence="4">
    <location>
        <begin position="18"/>
        <end position="126"/>
    </location>
</feature>
<dbReference type="Proteomes" id="UP000567179">
    <property type="component" value="Unassembled WGS sequence"/>
</dbReference>
<evidence type="ECO:0000313" key="7">
    <source>
        <dbReference type="Proteomes" id="UP000567179"/>
    </source>
</evidence>
<comment type="caution">
    <text evidence="6">The sequence shown here is derived from an EMBL/GenBank/DDBJ whole genome shotgun (WGS) entry which is preliminary data.</text>
</comment>
<dbReference type="InterPro" id="IPR016193">
    <property type="entry name" value="Cytidine_deaminase-like"/>
</dbReference>
<dbReference type="CDD" id="cd01285">
    <property type="entry name" value="nucleoside_deaminase"/>
    <property type="match status" value="1"/>
</dbReference>
<evidence type="ECO:0008006" key="8">
    <source>
        <dbReference type="Google" id="ProtNLM"/>
    </source>
</evidence>
<dbReference type="Gene3D" id="3.40.140.10">
    <property type="entry name" value="Cytidine Deaminase, domain 2"/>
    <property type="match status" value="1"/>
</dbReference>
<feature type="region of interest" description="Disordered" evidence="3">
    <location>
        <begin position="387"/>
        <end position="426"/>
    </location>
</feature>
<dbReference type="InterPro" id="IPR001214">
    <property type="entry name" value="SET_dom"/>
</dbReference>
<sequence>MSSKHFREETEIPRADNSACTIKNTIEKGRGLYASRFIPRNTVVEVSPVLLFSKEEYEQHGKYTVLDHYTFVWPEGHMALALGLGSLFNHDQSPNVSYSLDTTRNCIRYTTSRDVDRGEELSIFYGHKLWFNPANDMISEESVEADDGWGGLAAVGVDADDSPSSNPYAEGDQDEIIPEEDLPFTRFRPPPEEEDPESIRTVEVWVIDVPQPKHITTLLKWLKQTGLDGPELGHLKRIRKHRDSATTTLLLCPSSMAEPEPPSDLELPPPYIISVPSSSALTPASLTLKSALWPTMFTPRRKDEPEPWTRGKLRWAWDAMQRSLSTASRARCEDDELPVGAVIPEPFCTDASVPKEGLSFAAADARHSTNHPLRHAAINAVRQLADYRASQDSKDSPTTDAPDSILTTRETEAGGEPEGEESRNGSNYLLTDRTFFISHEPCIMCSMALLHSRVKEVVFMYPMPQTGGCGGSVCLPILKGVNHRFVILQWKLDHPSVKGLIEKDLELDRTIDA</sequence>
<comment type="similarity">
    <text evidence="2">Belongs to the cytidine and deoxycytidylate deaminase family. ADAT3 subfamily.</text>
</comment>
<evidence type="ECO:0000259" key="4">
    <source>
        <dbReference type="PROSITE" id="PS50280"/>
    </source>
</evidence>
<dbReference type="GO" id="GO:0008033">
    <property type="term" value="P:tRNA processing"/>
    <property type="evidence" value="ECO:0007669"/>
    <property type="project" value="UniProtKB-KW"/>
</dbReference>
<feature type="domain" description="CMP/dCMP-type deaminase" evidence="5">
    <location>
        <begin position="314"/>
        <end position="471"/>
    </location>
</feature>
<evidence type="ECO:0000256" key="2">
    <source>
        <dbReference type="ARBA" id="ARBA00038160"/>
    </source>
</evidence>
<keyword evidence="7" id="KW-1185">Reference proteome</keyword>
<dbReference type="Gene3D" id="2.170.270.10">
    <property type="entry name" value="SET domain"/>
    <property type="match status" value="1"/>
</dbReference>
<dbReference type="PANTHER" id="PTHR11079:SF156">
    <property type="entry name" value="INACTIVE TRNA-SPECIFIC ADENOSINE DEAMINASE-LIKE PROTEIN 3-RELATED"/>
    <property type="match status" value="1"/>
</dbReference>
<dbReference type="Pfam" id="PF00383">
    <property type="entry name" value="dCMP_cyt_deam_1"/>
    <property type="match status" value="1"/>
</dbReference>
<accession>A0A8H5EWS5</accession>
<evidence type="ECO:0000256" key="1">
    <source>
        <dbReference type="ARBA" id="ARBA00022694"/>
    </source>
</evidence>
<protein>
    <recommendedName>
        <fullName evidence="8">SET domain-containing protein</fullName>
    </recommendedName>
</protein>
<dbReference type="OrthoDB" id="3180714at2759"/>
<evidence type="ECO:0000313" key="6">
    <source>
        <dbReference type="EMBL" id="KAF5315475.1"/>
    </source>
</evidence>
<dbReference type="Pfam" id="PF00856">
    <property type="entry name" value="SET"/>
    <property type="match status" value="1"/>
</dbReference>
<dbReference type="PROSITE" id="PS50280">
    <property type="entry name" value="SET"/>
    <property type="match status" value="1"/>
</dbReference>
<organism evidence="6 7">
    <name type="scientific">Psilocybe cf. subviscida</name>
    <dbReference type="NCBI Taxonomy" id="2480587"/>
    <lineage>
        <taxon>Eukaryota</taxon>
        <taxon>Fungi</taxon>
        <taxon>Dikarya</taxon>
        <taxon>Basidiomycota</taxon>
        <taxon>Agaricomycotina</taxon>
        <taxon>Agaricomycetes</taxon>
        <taxon>Agaricomycetidae</taxon>
        <taxon>Agaricales</taxon>
        <taxon>Agaricineae</taxon>
        <taxon>Strophariaceae</taxon>
        <taxon>Psilocybe</taxon>
    </lineage>
</organism>
<dbReference type="GO" id="GO:0052717">
    <property type="term" value="F:tRNA-specific adenosine-34 deaminase activity"/>
    <property type="evidence" value="ECO:0007669"/>
    <property type="project" value="TreeGrafter"/>
</dbReference>
<evidence type="ECO:0000256" key="3">
    <source>
        <dbReference type="SAM" id="MobiDB-lite"/>
    </source>
</evidence>
<name>A0A8H5EWS5_9AGAR</name>
<keyword evidence="1" id="KW-0819">tRNA processing</keyword>